<comment type="caution">
    <text evidence="2">The sequence shown here is derived from an EMBL/GenBank/DDBJ whole genome shotgun (WGS) entry which is preliminary data.</text>
</comment>
<dbReference type="Gene3D" id="3.10.310.70">
    <property type="match status" value="1"/>
</dbReference>
<dbReference type="InterPro" id="IPR013108">
    <property type="entry name" value="Amidohydro_3"/>
</dbReference>
<accession>A0A7Y9ZHE5</accession>
<gene>
    <name evidence="2" type="ORF">BJ993_002116</name>
</gene>
<dbReference type="SUPFAM" id="SSF51338">
    <property type="entry name" value="Composite domain of metallo-dependent hydrolases"/>
    <property type="match status" value="1"/>
</dbReference>
<dbReference type="AlphaFoldDB" id="A0A7Y9ZHE5"/>
<dbReference type="Gene3D" id="2.30.40.10">
    <property type="entry name" value="Urease, subunit C, domain 1"/>
    <property type="match status" value="1"/>
</dbReference>
<dbReference type="InterPro" id="IPR032466">
    <property type="entry name" value="Metal_Hydrolase"/>
</dbReference>
<protein>
    <recommendedName>
        <fullName evidence="1">Amidohydrolase 3 domain-containing protein</fullName>
    </recommendedName>
</protein>
<evidence type="ECO:0000259" key="1">
    <source>
        <dbReference type="Pfam" id="PF07969"/>
    </source>
</evidence>
<dbReference type="CDD" id="cd01300">
    <property type="entry name" value="YtcJ_like"/>
    <property type="match status" value="1"/>
</dbReference>
<dbReference type="InterPro" id="IPR033932">
    <property type="entry name" value="YtcJ-like"/>
</dbReference>
<dbReference type="Pfam" id="PF07969">
    <property type="entry name" value="Amidohydro_3"/>
    <property type="match status" value="1"/>
</dbReference>
<dbReference type="RefSeq" id="WP_179648744.1">
    <property type="nucleotide sequence ID" value="NZ_JACBZM010000001.1"/>
</dbReference>
<sequence>MSQTEDVVVVNGVVRTVDERDTVAQAVLLSGGRIAAVGTEEAVRNAASGTSVVVDVGGRTVVPGFIDNHNHLSVAAFDPVGVDCSTPPRSTLGEVLESIESYCKDLPEGQWVMGSGFFHAHVREQRNPTRQELDEVAPMNPFFLRDISCHAGYANSRALDLAGINAHAPQPWGGEFEKDNKGQPTGTLLEAAINLLHEAAWGSYVERDWETAVELLSSKMREYLSLGITGVGDTLVTTKVAELYRRASAGGALPLTVQQYHGGDLFYSPPDLRRSDILDRVLAGGDDRLRGGAVKLFVDRFFPDGPTIDEVHDGCVTHVGTPFHSREEIVELAVGAADLGISTAIHAMGGCAVGACLDAYEEVRRRARSGSVLRMEHAFVAETRHAQRIADLDVDFVGNPGLAWLWGEVFTGVRHDGQDHLKVLPMRSMIDAGARVSLASDSPCGPVSPMVIMSAAVNRLTQHGTPIDPDEAITPAEALLGYTRNAAHAAGRASEEGSLEVGKRANLLVLERDPITCSATDIMDIQVDRTYVDGELVHHRSGR</sequence>
<name>A0A7Y9ZHE5_9ACTN</name>
<organism evidence="2 3">
    <name type="scientific">Nocardioides aromaticivorans</name>
    <dbReference type="NCBI Taxonomy" id="200618"/>
    <lineage>
        <taxon>Bacteria</taxon>
        <taxon>Bacillati</taxon>
        <taxon>Actinomycetota</taxon>
        <taxon>Actinomycetes</taxon>
        <taxon>Propionibacteriales</taxon>
        <taxon>Nocardioidaceae</taxon>
        <taxon>Nocardioides</taxon>
    </lineage>
</organism>
<dbReference type="InterPro" id="IPR011059">
    <property type="entry name" value="Metal-dep_hydrolase_composite"/>
</dbReference>
<proteinExistence type="predicted"/>
<evidence type="ECO:0000313" key="2">
    <source>
        <dbReference type="EMBL" id="NYI45036.1"/>
    </source>
</evidence>
<reference evidence="2 3" key="1">
    <citation type="submission" date="2020-07" db="EMBL/GenBank/DDBJ databases">
        <title>Sequencing the genomes of 1000 actinobacteria strains.</title>
        <authorList>
            <person name="Klenk H.-P."/>
        </authorList>
    </citation>
    <scope>NUCLEOTIDE SEQUENCE [LARGE SCALE GENOMIC DNA]</scope>
    <source>
        <strain evidence="2 3">DSM 15131</strain>
    </source>
</reference>
<dbReference type="Proteomes" id="UP000562045">
    <property type="component" value="Unassembled WGS sequence"/>
</dbReference>
<dbReference type="SUPFAM" id="SSF51556">
    <property type="entry name" value="Metallo-dependent hydrolases"/>
    <property type="match status" value="1"/>
</dbReference>
<dbReference type="EMBL" id="JACBZM010000001">
    <property type="protein sequence ID" value="NYI45036.1"/>
    <property type="molecule type" value="Genomic_DNA"/>
</dbReference>
<dbReference type="PANTHER" id="PTHR22642">
    <property type="entry name" value="IMIDAZOLONEPROPIONASE"/>
    <property type="match status" value="1"/>
</dbReference>
<feature type="domain" description="Amidohydrolase 3" evidence="1">
    <location>
        <begin position="53"/>
        <end position="538"/>
    </location>
</feature>
<dbReference type="Gene3D" id="3.20.20.140">
    <property type="entry name" value="Metal-dependent hydrolases"/>
    <property type="match status" value="1"/>
</dbReference>
<dbReference type="GO" id="GO:0016810">
    <property type="term" value="F:hydrolase activity, acting on carbon-nitrogen (but not peptide) bonds"/>
    <property type="evidence" value="ECO:0007669"/>
    <property type="project" value="InterPro"/>
</dbReference>
<dbReference type="PANTHER" id="PTHR22642:SF2">
    <property type="entry name" value="PROTEIN LONG AFTER FAR-RED 3"/>
    <property type="match status" value="1"/>
</dbReference>
<evidence type="ECO:0000313" key="3">
    <source>
        <dbReference type="Proteomes" id="UP000562045"/>
    </source>
</evidence>